<gene>
    <name evidence="1" type="ORF">EEDITHA_LOCUS17922</name>
</gene>
<name>A0AAU9UWK8_EUPED</name>
<comment type="caution">
    <text evidence="1">The sequence shown here is derived from an EMBL/GenBank/DDBJ whole genome shotgun (WGS) entry which is preliminary data.</text>
</comment>
<accession>A0AAU9UWK8</accession>
<evidence type="ECO:0000313" key="1">
    <source>
        <dbReference type="EMBL" id="CAH2103406.1"/>
    </source>
</evidence>
<sequence length="69" mass="8016">MKFAALRIGLEPKYHVDDCYLNEVNPAKRQRQKCETHRISVDTQNICVISTYGIDIEPMLNTTFNDYGH</sequence>
<protein>
    <submittedName>
        <fullName evidence="1">Uncharacterized protein</fullName>
    </submittedName>
</protein>
<keyword evidence="2" id="KW-1185">Reference proteome</keyword>
<proteinExistence type="predicted"/>
<dbReference type="Proteomes" id="UP001153954">
    <property type="component" value="Unassembled WGS sequence"/>
</dbReference>
<organism evidence="1 2">
    <name type="scientific">Euphydryas editha</name>
    <name type="common">Edith's checkerspot</name>
    <dbReference type="NCBI Taxonomy" id="104508"/>
    <lineage>
        <taxon>Eukaryota</taxon>
        <taxon>Metazoa</taxon>
        <taxon>Ecdysozoa</taxon>
        <taxon>Arthropoda</taxon>
        <taxon>Hexapoda</taxon>
        <taxon>Insecta</taxon>
        <taxon>Pterygota</taxon>
        <taxon>Neoptera</taxon>
        <taxon>Endopterygota</taxon>
        <taxon>Lepidoptera</taxon>
        <taxon>Glossata</taxon>
        <taxon>Ditrysia</taxon>
        <taxon>Papilionoidea</taxon>
        <taxon>Nymphalidae</taxon>
        <taxon>Nymphalinae</taxon>
        <taxon>Euphydryas</taxon>
    </lineage>
</organism>
<dbReference type="EMBL" id="CAKOGL010000026">
    <property type="protein sequence ID" value="CAH2103406.1"/>
    <property type="molecule type" value="Genomic_DNA"/>
</dbReference>
<dbReference type="AlphaFoldDB" id="A0AAU9UWK8"/>
<reference evidence="1" key="1">
    <citation type="submission" date="2022-03" db="EMBL/GenBank/DDBJ databases">
        <authorList>
            <person name="Tunstrom K."/>
        </authorList>
    </citation>
    <scope>NUCLEOTIDE SEQUENCE</scope>
</reference>
<evidence type="ECO:0000313" key="2">
    <source>
        <dbReference type="Proteomes" id="UP001153954"/>
    </source>
</evidence>